<dbReference type="AlphaFoldDB" id="A0A5C8L0E5"/>
<name>A0A5C8L0E5_9GAMM</name>
<comment type="catalytic activity">
    <reaction evidence="1">
        <text>ATP + protein L-histidine = ADP + protein N-phospho-L-histidine.</text>
        <dbReference type="EC" id="2.7.13.3"/>
    </reaction>
</comment>
<comment type="cofactor">
    <cofactor evidence="2">
        <name>Mg(2+)</name>
        <dbReference type="ChEBI" id="CHEBI:18420"/>
    </cofactor>
</comment>
<organism evidence="10 11">
    <name type="scientific">Alkalisalibacterium limincola</name>
    <dbReference type="NCBI Taxonomy" id="2699169"/>
    <lineage>
        <taxon>Bacteria</taxon>
        <taxon>Pseudomonadati</taxon>
        <taxon>Pseudomonadota</taxon>
        <taxon>Gammaproteobacteria</taxon>
        <taxon>Lysobacterales</taxon>
        <taxon>Lysobacteraceae</taxon>
        <taxon>Alkalisalibacterium</taxon>
    </lineage>
</organism>
<dbReference type="Gene3D" id="1.10.287.130">
    <property type="match status" value="1"/>
</dbReference>
<dbReference type="InterPro" id="IPR036097">
    <property type="entry name" value="HisK_dim/P_sf"/>
</dbReference>
<dbReference type="InterPro" id="IPR003594">
    <property type="entry name" value="HATPase_dom"/>
</dbReference>
<dbReference type="OrthoDB" id="9768069at2"/>
<evidence type="ECO:0000259" key="9">
    <source>
        <dbReference type="PROSITE" id="PS50887"/>
    </source>
</evidence>
<dbReference type="Gene3D" id="3.30.565.10">
    <property type="entry name" value="Histidine kinase-like ATPase, C-terminal domain"/>
    <property type="match status" value="1"/>
</dbReference>
<dbReference type="Pfam" id="PF00512">
    <property type="entry name" value="HisKA"/>
    <property type="match status" value="1"/>
</dbReference>
<dbReference type="CDD" id="cd01949">
    <property type="entry name" value="GGDEF"/>
    <property type="match status" value="1"/>
</dbReference>
<feature type="domain" description="GGDEF" evidence="9">
    <location>
        <begin position="91"/>
        <end position="226"/>
    </location>
</feature>
<evidence type="ECO:0000256" key="1">
    <source>
        <dbReference type="ARBA" id="ARBA00000085"/>
    </source>
</evidence>
<evidence type="ECO:0000256" key="6">
    <source>
        <dbReference type="ARBA" id="ARBA00022777"/>
    </source>
</evidence>
<dbReference type="GO" id="GO:0000155">
    <property type="term" value="F:phosphorelay sensor kinase activity"/>
    <property type="evidence" value="ECO:0007669"/>
    <property type="project" value="InterPro"/>
</dbReference>
<dbReference type="FunFam" id="3.30.70.270:FF:000001">
    <property type="entry name" value="Diguanylate cyclase domain protein"/>
    <property type="match status" value="1"/>
</dbReference>
<dbReference type="FunFam" id="3.30.565.10:FF:000006">
    <property type="entry name" value="Sensor histidine kinase WalK"/>
    <property type="match status" value="1"/>
</dbReference>
<keyword evidence="11" id="KW-1185">Reference proteome</keyword>
<dbReference type="Gene3D" id="3.30.70.270">
    <property type="match status" value="1"/>
</dbReference>
<dbReference type="SMART" id="SM00387">
    <property type="entry name" value="HATPase_c"/>
    <property type="match status" value="1"/>
</dbReference>
<dbReference type="PROSITE" id="PS50109">
    <property type="entry name" value="HIS_KIN"/>
    <property type="match status" value="1"/>
</dbReference>
<dbReference type="InterPro" id="IPR043128">
    <property type="entry name" value="Rev_trsase/Diguanyl_cyclase"/>
</dbReference>
<evidence type="ECO:0000313" key="11">
    <source>
        <dbReference type="Proteomes" id="UP000321248"/>
    </source>
</evidence>
<proteinExistence type="predicted"/>
<comment type="caution">
    <text evidence="10">The sequence shown here is derived from an EMBL/GenBank/DDBJ whole genome shotgun (WGS) entry which is preliminary data.</text>
</comment>
<evidence type="ECO:0000256" key="4">
    <source>
        <dbReference type="ARBA" id="ARBA00022553"/>
    </source>
</evidence>
<evidence type="ECO:0000256" key="2">
    <source>
        <dbReference type="ARBA" id="ARBA00001946"/>
    </source>
</evidence>
<dbReference type="PRINTS" id="PR00344">
    <property type="entry name" value="BCTRLSENSOR"/>
</dbReference>
<dbReference type="GO" id="GO:0005886">
    <property type="term" value="C:plasma membrane"/>
    <property type="evidence" value="ECO:0007669"/>
    <property type="project" value="UniProtKB-ARBA"/>
</dbReference>
<keyword evidence="4" id="KW-0597">Phosphoprotein</keyword>
<dbReference type="Pfam" id="PF00990">
    <property type="entry name" value="GGDEF"/>
    <property type="match status" value="1"/>
</dbReference>
<evidence type="ECO:0000256" key="3">
    <source>
        <dbReference type="ARBA" id="ARBA00012438"/>
    </source>
</evidence>
<sequence length="522" mass="56627">MIDRPEGGKRPAASDDNAKSRLPGNLDDLVAANERLLCSAVEAEQRADACSRALKDLVRSAKTDPLTGLPNRLLLMDRFDQAISRAKRDQTRMALLFLDLDNFKEINDSLGHQAGDDVLRWVAERIINNVREVDTVSRHGGDEFIVLLDGIKDEEDAVHVAEKLISDLMVPCELEAGSIELSASIGISLYPDHGEDASTLIGRADAAMYLAKRHRLGGFVMHGEDADTARGWPGGTPEGMRRPGRRPRHMRMELQEANGQLVLATMGAQQLEKAAEEDQRRQAEFLGTLAHELRSPLTPIRIAASMLGNASDDCERLSELQAVIEGQVSHMSRLVGDLLDVARVSTGKVHLAMEKLDLVSLLREALRASDLCSRARHQILEIDLPAEPVWVTGDPLRLTQVFNNLLDNAVKYTPAGGRITLTMAPEDDMVKVVVSDNGIGITAEALDHIFEPFHQDTHATDFDQVGLGIGLTVARELVQAHGGGIEAKSPGAGLGATFTLTLPLAGSGAPRHEQAENGESNV</sequence>
<evidence type="ECO:0000313" key="10">
    <source>
        <dbReference type="EMBL" id="TXK65715.1"/>
    </source>
</evidence>
<dbReference type="EC" id="2.7.13.3" evidence="3"/>
<dbReference type="InterPro" id="IPR000160">
    <property type="entry name" value="GGDEF_dom"/>
</dbReference>
<dbReference type="CDD" id="cd00082">
    <property type="entry name" value="HisKA"/>
    <property type="match status" value="1"/>
</dbReference>
<dbReference type="SUPFAM" id="SSF55073">
    <property type="entry name" value="Nucleotide cyclase"/>
    <property type="match status" value="1"/>
</dbReference>
<dbReference type="Pfam" id="PF02518">
    <property type="entry name" value="HATPase_c"/>
    <property type="match status" value="1"/>
</dbReference>
<dbReference type="RefSeq" id="WP_147890388.1">
    <property type="nucleotide sequence ID" value="NZ_VRTS01000001.1"/>
</dbReference>
<dbReference type="EMBL" id="VRTS01000001">
    <property type="protein sequence ID" value="TXK65715.1"/>
    <property type="molecule type" value="Genomic_DNA"/>
</dbReference>
<evidence type="ECO:0000256" key="7">
    <source>
        <dbReference type="SAM" id="MobiDB-lite"/>
    </source>
</evidence>
<dbReference type="InterPro" id="IPR005467">
    <property type="entry name" value="His_kinase_dom"/>
</dbReference>
<dbReference type="SMART" id="SM00388">
    <property type="entry name" value="HisKA"/>
    <property type="match status" value="1"/>
</dbReference>
<dbReference type="Proteomes" id="UP000321248">
    <property type="component" value="Unassembled WGS sequence"/>
</dbReference>
<dbReference type="PANTHER" id="PTHR46663">
    <property type="entry name" value="DIGUANYLATE CYCLASE DGCT-RELATED"/>
    <property type="match status" value="1"/>
</dbReference>
<keyword evidence="6" id="KW-0418">Kinase</keyword>
<accession>A0A5C8L0E5</accession>
<protein>
    <recommendedName>
        <fullName evidence="3">histidine kinase</fullName>
        <ecNumber evidence="3">2.7.13.3</ecNumber>
    </recommendedName>
</protein>
<feature type="domain" description="Histidine kinase" evidence="8">
    <location>
        <begin position="288"/>
        <end position="506"/>
    </location>
</feature>
<dbReference type="SMART" id="SM00267">
    <property type="entry name" value="GGDEF"/>
    <property type="match status" value="1"/>
</dbReference>
<dbReference type="SUPFAM" id="SSF47384">
    <property type="entry name" value="Homodimeric domain of signal transducing histidine kinase"/>
    <property type="match status" value="1"/>
</dbReference>
<dbReference type="NCBIfam" id="TIGR00254">
    <property type="entry name" value="GGDEF"/>
    <property type="match status" value="1"/>
</dbReference>
<dbReference type="CDD" id="cd00075">
    <property type="entry name" value="HATPase"/>
    <property type="match status" value="1"/>
</dbReference>
<dbReference type="InterPro" id="IPR029787">
    <property type="entry name" value="Nucleotide_cyclase"/>
</dbReference>
<keyword evidence="5" id="KW-0808">Transferase</keyword>
<evidence type="ECO:0000256" key="5">
    <source>
        <dbReference type="ARBA" id="ARBA00022679"/>
    </source>
</evidence>
<dbReference type="InterPro" id="IPR003661">
    <property type="entry name" value="HisK_dim/P_dom"/>
</dbReference>
<dbReference type="InterPro" id="IPR052163">
    <property type="entry name" value="DGC-Regulatory_Protein"/>
</dbReference>
<reference evidence="10 11" key="1">
    <citation type="submission" date="2019-08" db="EMBL/GenBank/DDBJ databases">
        <authorList>
            <person name="Karlyshev A.V."/>
        </authorList>
    </citation>
    <scope>NUCLEOTIDE SEQUENCE [LARGE SCALE GENOMIC DNA]</scope>
    <source>
        <strain evidence="10 11">Alg18-2.2</strain>
    </source>
</reference>
<feature type="region of interest" description="Disordered" evidence="7">
    <location>
        <begin position="1"/>
        <end position="24"/>
    </location>
</feature>
<dbReference type="InterPro" id="IPR004358">
    <property type="entry name" value="Sig_transdc_His_kin-like_C"/>
</dbReference>
<dbReference type="SUPFAM" id="SSF55874">
    <property type="entry name" value="ATPase domain of HSP90 chaperone/DNA topoisomerase II/histidine kinase"/>
    <property type="match status" value="1"/>
</dbReference>
<evidence type="ECO:0000259" key="8">
    <source>
        <dbReference type="PROSITE" id="PS50109"/>
    </source>
</evidence>
<dbReference type="InterPro" id="IPR036890">
    <property type="entry name" value="HATPase_C_sf"/>
</dbReference>
<dbReference type="PROSITE" id="PS50887">
    <property type="entry name" value="GGDEF"/>
    <property type="match status" value="1"/>
</dbReference>
<dbReference type="PANTHER" id="PTHR46663:SF2">
    <property type="entry name" value="GGDEF DOMAIN-CONTAINING PROTEIN"/>
    <property type="match status" value="1"/>
</dbReference>
<feature type="compositionally biased region" description="Basic and acidic residues" evidence="7">
    <location>
        <begin position="1"/>
        <end position="19"/>
    </location>
</feature>
<gene>
    <name evidence="10" type="ORF">FU658_00920</name>
</gene>